<dbReference type="AlphaFoldDB" id="A0A1B9G4M7"/>
<evidence type="ECO:0000313" key="2">
    <source>
        <dbReference type="EMBL" id="OCF25963.1"/>
    </source>
</evidence>
<reference evidence="2" key="1">
    <citation type="submission" date="2013-07" db="EMBL/GenBank/DDBJ databases">
        <title>The Genome Sequence of Cryptococcus bestiolae CBS10118.</title>
        <authorList>
            <consortium name="The Broad Institute Genome Sequencing Platform"/>
            <person name="Cuomo C."/>
            <person name="Litvintseva A."/>
            <person name="Chen Y."/>
            <person name="Heitman J."/>
            <person name="Sun S."/>
            <person name="Springer D."/>
            <person name="Dromer F."/>
            <person name="Young S.K."/>
            <person name="Zeng Q."/>
            <person name="Gargeya S."/>
            <person name="Fitzgerald M."/>
            <person name="Abouelleil A."/>
            <person name="Alvarado L."/>
            <person name="Berlin A.M."/>
            <person name="Chapman S.B."/>
            <person name="Dewar J."/>
            <person name="Goldberg J."/>
            <person name="Griggs A."/>
            <person name="Gujja S."/>
            <person name="Hansen M."/>
            <person name="Howarth C."/>
            <person name="Imamovic A."/>
            <person name="Larimer J."/>
            <person name="McCowan C."/>
            <person name="Murphy C."/>
            <person name="Pearson M."/>
            <person name="Priest M."/>
            <person name="Roberts A."/>
            <person name="Saif S."/>
            <person name="Shea T."/>
            <person name="Sykes S."/>
            <person name="Wortman J."/>
            <person name="Nusbaum C."/>
            <person name="Birren B."/>
        </authorList>
    </citation>
    <scope>NUCLEOTIDE SEQUENCE [LARGE SCALE GENOMIC DNA]</scope>
    <source>
        <strain evidence="2">CBS 10118</strain>
    </source>
</reference>
<accession>A0A1B9G4M7</accession>
<gene>
    <name evidence="2" type="ORF">I302_03640</name>
    <name evidence="3" type="ORF">I302_100268</name>
</gene>
<reference evidence="2" key="3">
    <citation type="submission" date="2014-01" db="EMBL/GenBank/DDBJ databases">
        <title>Evolution of pathogenesis and genome organization in the Tremellales.</title>
        <authorList>
            <person name="Cuomo C."/>
            <person name="Litvintseva A."/>
            <person name="Heitman J."/>
            <person name="Chen Y."/>
            <person name="Sun S."/>
            <person name="Springer D."/>
            <person name="Dromer F."/>
            <person name="Young S."/>
            <person name="Zeng Q."/>
            <person name="Chapman S."/>
            <person name="Gujja S."/>
            <person name="Saif S."/>
            <person name="Birren B."/>
        </authorList>
    </citation>
    <scope>NUCLEOTIDE SEQUENCE</scope>
    <source>
        <strain evidence="2">CBS 10118</strain>
    </source>
</reference>
<dbReference type="VEuPathDB" id="FungiDB:I302_03640"/>
<evidence type="ECO:0000313" key="4">
    <source>
        <dbReference type="Proteomes" id="UP000092730"/>
    </source>
</evidence>
<organism evidence="2">
    <name type="scientific">Kwoniella bestiolae CBS 10118</name>
    <dbReference type="NCBI Taxonomy" id="1296100"/>
    <lineage>
        <taxon>Eukaryota</taxon>
        <taxon>Fungi</taxon>
        <taxon>Dikarya</taxon>
        <taxon>Basidiomycota</taxon>
        <taxon>Agaricomycotina</taxon>
        <taxon>Tremellomycetes</taxon>
        <taxon>Tremellales</taxon>
        <taxon>Cryptococcaceae</taxon>
        <taxon>Kwoniella</taxon>
    </lineage>
</organism>
<dbReference type="Proteomes" id="UP000092730">
    <property type="component" value="Chromosome 1"/>
</dbReference>
<dbReference type="RefSeq" id="XP_019047033.1">
    <property type="nucleotide sequence ID" value="XM_019190285.1"/>
</dbReference>
<evidence type="ECO:0000256" key="1">
    <source>
        <dbReference type="SAM" id="MobiDB-lite"/>
    </source>
</evidence>
<dbReference type="EMBL" id="KI894020">
    <property type="protein sequence ID" value="OCF25963.1"/>
    <property type="molecule type" value="Genomic_DNA"/>
</dbReference>
<feature type="compositionally biased region" description="Polar residues" evidence="1">
    <location>
        <begin position="1"/>
        <end position="10"/>
    </location>
</feature>
<protein>
    <submittedName>
        <fullName evidence="2">Uncharacterized protein</fullName>
    </submittedName>
</protein>
<feature type="compositionally biased region" description="Low complexity" evidence="1">
    <location>
        <begin position="12"/>
        <end position="28"/>
    </location>
</feature>
<dbReference type="KEGG" id="kbi:30208039"/>
<dbReference type="EMBL" id="CP144541">
    <property type="protein sequence ID" value="WVW78314.1"/>
    <property type="molecule type" value="Genomic_DNA"/>
</dbReference>
<reference evidence="3" key="4">
    <citation type="submission" date="2024-02" db="EMBL/GenBank/DDBJ databases">
        <title>Comparative genomics of Cryptococcus and Kwoniella reveals pathogenesis evolution and contrasting modes of karyotype evolution via chromosome fusion or intercentromeric recombination.</title>
        <authorList>
            <person name="Coelho M.A."/>
            <person name="David-Palma M."/>
            <person name="Shea T."/>
            <person name="Bowers K."/>
            <person name="McGinley-Smith S."/>
            <person name="Mohammad A.W."/>
            <person name="Gnirke A."/>
            <person name="Yurkov A.M."/>
            <person name="Nowrousian M."/>
            <person name="Sun S."/>
            <person name="Cuomo C.A."/>
            <person name="Heitman J."/>
        </authorList>
    </citation>
    <scope>NUCLEOTIDE SEQUENCE</scope>
    <source>
        <strain evidence="3">CBS 10118</strain>
    </source>
</reference>
<proteinExistence type="predicted"/>
<evidence type="ECO:0000313" key="3">
    <source>
        <dbReference type="EMBL" id="WVW78314.1"/>
    </source>
</evidence>
<name>A0A1B9G4M7_9TREE</name>
<sequence length="130" mass="14374">MNNQDNSDTAHTADSSTRAARPSSARSAGGTGPSHECSVCLHRRSSIPDSTEWASQSRTSLRSLPERAVDSLTAKVQSTIQFISAFMPSHEAKSDDEMRISMDKGKEPVIRESRKKVEFRRRDANDPPQD</sequence>
<keyword evidence="4" id="KW-1185">Reference proteome</keyword>
<dbReference type="GeneID" id="30208039"/>
<feature type="region of interest" description="Disordered" evidence="1">
    <location>
        <begin position="1"/>
        <end position="37"/>
    </location>
</feature>
<reference evidence="3" key="2">
    <citation type="submission" date="2013-07" db="EMBL/GenBank/DDBJ databases">
        <authorList>
            <consortium name="The Broad Institute Genome Sequencing Platform"/>
            <person name="Cuomo C."/>
            <person name="Litvintseva A."/>
            <person name="Chen Y."/>
            <person name="Heitman J."/>
            <person name="Sun S."/>
            <person name="Springer D."/>
            <person name="Dromer F."/>
            <person name="Young S.K."/>
            <person name="Zeng Q."/>
            <person name="Gargeya S."/>
            <person name="Fitzgerald M."/>
            <person name="Abouelleil A."/>
            <person name="Alvarado L."/>
            <person name="Berlin A.M."/>
            <person name="Chapman S.B."/>
            <person name="Dewar J."/>
            <person name="Goldberg J."/>
            <person name="Griggs A."/>
            <person name="Gujja S."/>
            <person name="Hansen M."/>
            <person name="Howarth C."/>
            <person name="Imamovic A."/>
            <person name="Larimer J."/>
            <person name="McCowan C."/>
            <person name="Murphy C."/>
            <person name="Pearson M."/>
            <person name="Priest M."/>
            <person name="Roberts A."/>
            <person name="Saif S."/>
            <person name="Shea T."/>
            <person name="Sykes S."/>
            <person name="Wortman J."/>
            <person name="Nusbaum C."/>
            <person name="Birren B."/>
        </authorList>
    </citation>
    <scope>NUCLEOTIDE SEQUENCE</scope>
    <source>
        <strain evidence="3">CBS 10118</strain>
    </source>
</reference>
<feature type="region of interest" description="Disordered" evidence="1">
    <location>
        <begin position="90"/>
        <end position="130"/>
    </location>
</feature>